<dbReference type="Pfam" id="PF01569">
    <property type="entry name" value="PAP2"/>
    <property type="match status" value="1"/>
</dbReference>
<dbReference type="SUPFAM" id="SSF48317">
    <property type="entry name" value="Acid phosphatase/Vanadium-dependent haloperoxidase"/>
    <property type="match status" value="1"/>
</dbReference>
<feature type="domain" description="Phosphatidic acid phosphatase type 2/haloperoxidase" evidence="2">
    <location>
        <begin position="111"/>
        <end position="232"/>
    </location>
</feature>
<evidence type="ECO:0000313" key="4">
    <source>
        <dbReference type="Proteomes" id="UP000249538"/>
    </source>
</evidence>
<comment type="caution">
    <text evidence="3">The sequence shown here is derived from an EMBL/GenBank/DDBJ whole genome shotgun (WGS) entry which is preliminary data.</text>
</comment>
<feature type="transmembrane region" description="Helical" evidence="1">
    <location>
        <begin position="191"/>
        <end position="211"/>
    </location>
</feature>
<keyword evidence="1" id="KW-0472">Membrane</keyword>
<dbReference type="SMART" id="SM00014">
    <property type="entry name" value="acidPPc"/>
    <property type="match status" value="1"/>
</dbReference>
<feature type="transmembrane region" description="Helical" evidence="1">
    <location>
        <begin position="77"/>
        <end position="99"/>
    </location>
</feature>
<protein>
    <submittedName>
        <fullName evidence="3">Membrane-associated PAP2 superfamily phosphatase</fullName>
    </submittedName>
</protein>
<keyword evidence="1" id="KW-0812">Transmembrane</keyword>
<proteinExistence type="predicted"/>
<sequence>MNQTLPGFMPKPSDIAPHHDIRTGIGAAQLLIARLTILISFVFMIFPAIDLAVARGFAEGTVFVLAEQPFLKGLRQIGLKGPFVVIAAMLLLLALRALLPRRLGLCAPHKAMFVVTSFVAGQLIVETLKPLIGRARPRHLLEFGGTADFTPVWQFSGQCARNCSFPSGEAAAAAAGLSLLVLFPERLRLKAAILLVPLLMMIAFNRVLFGAHFLSDVVLAWLLTLLGMAWIWKWTEKHSDRVDRILMGTRGRGRMS</sequence>
<organism evidence="3 4">
    <name type="scientific">Cereibacter changlensis</name>
    <dbReference type="NCBI Taxonomy" id="402884"/>
    <lineage>
        <taxon>Bacteria</taxon>
        <taxon>Pseudomonadati</taxon>
        <taxon>Pseudomonadota</taxon>
        <taxon>Alphaproteobacteria</taxon>
        <taxon>Rhodobacterales</taxon>
        <taxon>Paracoccaceae</taxon>
        <taxon>Cereibacter</taxon>
    </lineage>
</organism>
<keyword evidence="1" id="KW-1133">Transmembrane helix</keyword>
<dbReference type="Gene3D" id="1.20.144.10">
    <property type="entry name" value="Phosphatidic acid phosphatase type 2/haloperoxidase"/>
    <property type="match status" value="1"/>
</dbReference>
<dbReference type="AlphaFoldDB" id="A0A2W7R7H6"/>
<accession>A0A2W7R7H6</accession>
<dbReference type="Proteomes" id="UP000249538">
    <property type="component" value="Unassembled WGS sequence"/>
</dbReference>
<evidence type="ECO:0000313" key="3">
    <source>
        <dbReference type="EMBL" id="PZX56384.1"/>
    </source>
</evidence>
<evidence type="ECO:0000259" key="2">
    <source>
        <dbReference type="SMART" id="SM00014"/>
    </source>
</evidence>
<evidence type="ECO:0000256" key="1">
    <source>
        <dbReference type="SAM" id="Phobius"/>
    </source>
</evidence>
<dbReference type="InterPro" id="IPR000326">
    <property type="entry name" value="PAP2/HPO"/>
</dbReference>
<feature type="transmembrane region" description="Helical" evidence="1">
    <location>
        <begin position="217"/>
        <end position="235"/>
    </location>
</feature>
<gene>
    <name evidence="3" type="ORF">LX76_01413</name>
</gene>
<name>A0A2W7R7H6_9RHOB</name>
<dbReference type="PANTHER" id="PTHR14969:SF13">
    <property type="entry name" value="AT30094P"/>
    <property type="match status" value="1"/>
</dbReference>
<reference evidence="3 4" key="1">
    <citation type="submission" date="2018-06" db="EMBL/GenBank/DDBJ databases">
        <title>Genomic Encyclopedia of Archaeal and Bacterial Type Strains, Phase II (KMG-II): from individual species to whole genera.</title>
        <authorList>
            <person name="Goeker M."/>
        </authorList>
    </citation>
    <scope>NUCLEOTIDE SEQUENCE [LARGE SCALE GENOMIC DNA]</scope>
    <source>
        <strain evidence="3 4">DSM 18774</strain>
    </source>
</reference>
<feature type="transmembrane region" description="Helical" evidence="1">
    <location>
        <begin position="31"/>
        <end position="57"/>
    </location>
</feature>
<dbReference type="EMBL" id="QKZS01000003">
    <property type="protein sequence ID" value="PZX56384.1"/>
    <property type="molecule type" value="Genomic_DNA"/>
</dbReference>
<dbReference type="InterPro" id="IPR036938">
    <property type="entry name" value="PAP2/HPO_sf"/>
</dbReference>
<dbReference type="PANTHER" id="PTHR14969">
    <property type="entry name" value="SPHINGOSINE-1-PHOSPHATE PHOSPHOHYDROLASE"/>
    <property type="match status" value="1"/>
</dbReference>